<dbReference type="AlphaFoldDB" id="A0A371BKB1"/>
<dbReference type="OrthoDB" id="7477507at2"/>
<evidence type="ECO:0000256" key="1">
    <source>
        <dbReference type="SAM" id="Phobius"/>
    </source>
</evidence>
<accession>A0A371BKB1</accession>
<name>A0A371BKB1_9SPHN</name>
<proteinExistence type="predicted"/>
<organism evidence="2 3">
    <name type="scientific">Sphingorhabdus pulchriflava</name>
    <dbReference type="NCBI Taxonomy" id="2292257"/>
    <lineage>
        <taxon>Bacteria</taxon>
        <taxon>Pseudomonadati</taxon>
        <taxon>Pseudomonadota</taxon>
        <taxon>Alphaproteobacteria</taxon>
        <taxon>Sphingomonadales</taxon>
        <taxon>Sphingomonadaceae</taxon>
        <taxon>Sphingorhabdus</taxon>
    </lineage>
</organism>
<evidence type="ECO:0000313" key="2">
    <source>
        <dbReference type="EMBL" id="RDV07833.1"/>
    </source>
</evidence>
<keyword evidence="3" id="KW-1185">Reference proteome</keyword>
<comment type="caution">
    <text evidence="2">The sequence shown here is derived from an EMBL/GenBank/DDBJ whole genome shotgun (WGS) entry which is preliminary data.</text>
</comment>
<keyword evidence="1" id="KW-1133">Transmembrane helix</keyword>
<reference evidence="3" key="1">
    <citation type="submission" date="2018-08" db="EMBL/GenBank/DDBJ databases">
        <authorList>
            <person name="Kim S.-J."/>
            <person name="Jung G.-Y."/>
        </authorList>
    </citation>
    <scope>NUCLEOTIDE SEQUENCE [LARGE SCALE GENOMIC DNA]</scope>
    <source>
        <strain evidence="3">GY_G</strain>
    </source>
</reference>
<dbReference type="EMBL" id="QRGP01000001">
    <property type="protein sequence ID" value="RDV07833.1"/>
    <property type="molecule type" value="Genomic_DNA"/>
</dbReference>
<dbReference type="RefSeq" id="WP_115549391.1">
    <property type="nucleotide sequence ID" value="NZ_QRGP01000001.1"/>
</dbReference>
<protein>
    <submittedName>
        <fullName evidence="2">Uncharacterized protein</fullName>
    </submittedName>
</protein>
<feature type="transmembrane region" description="Helical" evidence="1">
    <location>
        <begin position="33"/>
        <end position="52"/>
    </location>
</feature>
<dbReference type="Proteomes" id="UP000263833">
    <property type="component" value="Unassembled WGS sequence"/>
</dbReference>
<sequence length="68" mass="7514">MTSALLSIAMIAGFALLWGAWRLWKRDGLGQKVWLMIAAALVLFVNIAIWTVPDEQGRSLAESTDQPN</sequence>
<keyword evidence="1" id="KW-0472">Membrane</keyword>
<evidence type="ECO:0000313" key="3">
    <source>
        <dbReference type="Proteomes" id="UP000263833"/>
    </source>
</evidence>
<keyword evidence="1" id="KW-0812">Transmembrane</keyword>
<gene>
    <name evidence="2" type="ORF">DXH95_04280</name>
</gene>
<feature type="transmembrane region" description="Helical" evidence="1">
    <location>
        <begin position="6"/>
        <end position="24"/>
    </location>
</feature>